<keyword evidence="6" id="KW-0788">Thiol protease</keyword>
<dbReference type="InterPro" id="IPR027417">
    <property type="entry name" value="P-loop_NTPase"/>
</dbReference>
<dbReference type="Pfam" id="PF12359">
    <property type="entry name" value="DUF3645"/>
    <property type="match status" value="1"/>
</dbReference>
<feature type="domain" description="DUF3645" evidence="9">
    <location>
        <begin position="2368"/>
        <end position="2400"/>
    </location>
</feature>
<reference evidence="11 12" key="1">
    <citation type="journal article" date="2018" name="Evol. Lett.">
        <title>Horizontal gene cluster transfer increased hallucinogenic mushroom diversity.</title>
        <authorList>
            <person name="Reynolds H.T."/>
            <person name="Vijayakumar V."/>
            <person name="Gluck-Thaler E."/>
            <person name="Korotkin H.B."/>
            <person name="Matheny P.B."/>
            <person name="Slot J.C."/>
        </authorList>
    </citation>
    <scope>NUCLEOTIDE SEQUENCE [LARGE SCALE GENOMIC DNA]</scope>
    <source>
        <strain evidence="11 12">SRW20</strain>
    </source>
</reference>
<dbReference type="InterPro" id="IPR051346">
    <property type="entry name" value="OTU_Deubiquitinase"/>
</dbReference>
<keyword evidence="12" id="KW-1185">Reference proteome</keyword>
<dbReference type="EC" id="3.4.19.12" evidence="2"/>
<evidence type="ECO:0000313" key="12">
    <source>
        <dbReference type="Proteomes" id="UP000284706"/>
    </source>
</evidence>
<protein>
    <recommendedName>
        <fullName evidence="2">ubiquitinyl hydrolase 1</fullName>
        <ecNumber evidence="2">3.4.19.12</ecNumber>
    </recommendedName>
</protein>
<dbReference type="PANTHER" id="PTHR13367">
    <property type="entry name" value="UBIQUITIN THIOESTERASE"/>
    <property type="match status" value="1"/>
</dbReference>
<evidence type="ECO:0000256" key="6">
    <source>
        <dbReference type="ARBA" id="ARBA00022807"/>
    </source>
</evidence>
<dbReference type="OrthoDB" id="3182339at2759"/>
<evidence type="ECO:0000259" key="9">
    <source>
        <dbReference type="Pfam" id="PF12359"/>
    </source>
</evidence>
<sequence length="2997" mass="343135">MAGTEGDPPIEDVLYMLNHVFLPPKLPQADDSKLERDIALCNFTYRASLDFQELLPKEQQQRWSLVVRMLEMLVDSTLRLDRATLRQDILNLDEGGAITLRIRAQNAALIIRRRKDVMIIESFEAQPLPEAVMQAEGKLLCSYPGPAVELPLDVARDPSFVENLVSFLVQMDMDELPKAQPVTLKAGSKVVESRSTAHPCYITQLLAMILLGMGKEAQVERITKRIADEVCWRSAQNPWRRSPLWLVIRVAIQTTAASREIYKLFIIFLQMKLLRLFLKNDLPSELLYVTRIKTSRRVFKLGNAASPLLEPIKVLCDDIQERMQQRWSEAQRIQAQSPSYIPEPSDFEKHTVLSLTKSRTYLEEVMQRKSSSAAPVPFEPDHHERLRDIPNFDFSMLRNRPSIFTDAVEADPFLALFDFESLVEERLDNWVVTNKHDESAPETLHVCLKKYTEAAKTHYSSYPEDESIMILTVMELWVALDVIAIAQCPLLREYSPEIPTSFLNSLLLRKSKSTHRAANIEIHLRKRHDNARAFPSIFSDVLSYDNFSLRYFQNSPHLQEIKSSIEEHASKLRKEKLAELSRKNAEHAELEREMHRTSCYTDVYGRHRYWSCPWHRLQRMANDMDIDIYEWPLPHTVHEAEMVVFELNCPPVFGYWREWTYYVLRDVGSSGSGTHLKFEPNQLLHDYNPLNDPAFSSGSTAGCDRLTLASEKKSFLKAHYRTVKIPQPEDSVCVNNGLEFHMYDSHRREKVHSTFCVDLERQCTFRISSDAERPYHGLQYAIARTDHAHNATIVNQGDSSPSLTLHEHLAFSNLRCGSKLQWMNIARELHTNILAFSHEEVHLLMMQTAWQVGTLSADALVREWHYELERPEFGQTLIQECTNVLSNVNRNWMENITVKTIIYLISRLLVSAQDPNIKEEAYLLLREARFVTCGWMRDIVRRLDDAVKDDQRQELQRQICSIAAICRATFDVDDEHLDALLHSQDDVAVLIESSIAVHGHMPPRIDDTSMDFQILLRRDRRLSYNLEGRLKRLALINTDAFKSGMDFAVHQVWSGYCAGSYGWKHLPDNNSRWLMSSTASLEGSRTQQIGYNLLDGTLLIDGRPIGRLTREIMGHDVYKRLFGQRILDVVPSPMPGMDYATRSPIHDYTLFFALHGSTLRIRAQLSNNSKGILELIPHSVLEDDFPKLLTMEYAHWMDLETGVVEFRPLDRLWEDSDQRLRYSSAGPSKFEFVASARCLIDKRSPSFIGITGYLRTLESVDYITITYRPGLDLMSGNIAIDLPRLRLSFFLNADSQVESTNMPNMIIDSDQCVGTMIGLRSQLVLRPKEDIYASLPRSRSVIIPFGKVRCSLEDSESQPHVDIDTLTTEFRRLVPWYKYDVDSDLGSLAGDVDLTARLYRIYLHAVCSHPLPDPLTHQRGTDYALKELRSSASLSFQSLSKVDIHILGLISRLTPRRQYYPIHLRTMQDTDWLCGLPALSQHDAFSKAVKNIKDYAASLNIFTPQTELDLRTDSTHFLSDRAEQRNSIYHEDHILLATATKYNTRDRPEYDSSGIDALKASQLVFAWPSAFNGDIESYNLADIFEKWSNISRPAITVSLKYTKNWLDLDLPSCWLSIYELCRQCGDSSRKFELVFSFAALAYDQPDFLRHIPLLVCLASNPESTFRHAPCHSNYKLGDGVEPRQTKVKEMIMSGTRDISETPCASLAKYSYESEQSFSTRIREHYDRNIRENVDQLLQLLMEHRRSHDPPSPFSSTGHSAQWFDVHRVMNDIREYFASCSHNWELLSFAQELVKDLQAKYVNREASQNEVGCGFKFVPNLVDNPCHDSALGLTLQSLLERRPSVTREPVDYDFGLEEFNKSQETRALDKLIFQFRGTSSSYLTKAYTNRLEGSKGRLNESSKDLLPRELPPVSICLAYRSRCKNMLDSFWESILFALRPSSPQEDILFVSGLWPPIHPRAMLCCISARSGLKPSAEWIEALTNFAGLLLSYQYSQRLVLYALRSEVDNFYKELQNASFNADDARRHPEWLLVQIQGNFMTRAVQSEIAHEMLEPSSGGNTVLQLNMGEGKSHVIVPLISVALADTAKLVRVVVPKPLAAQMFHLLRERISGLTDRRVFYLPFSRDVKVDGDHLRRIRELFEECVRVQGVLVIQPEHILSFRLMVLDRLLSSNPLQNSNTQDLQKLQAWITSVSRDVLDESDELLHVRYQLIYTMGLQQPFDGSPDRWSITQDVLNYVRQAMEELYDLKSFSEEVEFIKGASGGEYPYIRLLGGMVSKEVVSRIATHVANKGIDHLTLVGLGSASDLRKAVLSFLTERSTSEEDYELVRNRYGDSGQWKGLLLLRGLLAHGVLLYVLSQQRWRVDYGLDPGRSLLAVPYRAKDMPSVRSEFGHPDVAICLTCLSYYYGGLTIEQVQECFDLLLRLDNPGLEYEQWVGRGGENIPESLQLLIGVNMKDTETFKAEVVPVFQRNQATIDFFLSRVVFPREAVEFTSRLGTSGWDLAEKKNHVTTGFSGTNDNSDLLPTSIAPANNDKQQATNALVLGYMLRPENDRYVCVNLSSSSKAQPEALVDFLDYLVAEPKRGKREIRVLLDVGAQMLEMTNQQLIKRWLELTEPDVAAGVFFDEGDQLNVVGRDGVVELLHASPFFHRLQECIIYLDDAHTRGTDLKLPSYYRAAVTLGPKVTKDRLVQGRLLHSFKRNHTYQQTSGCMRMRKLGQGQSVMFCAPPEVDKRIRDTQKVPSSEEIKVIDMLSWVMSRTCEDIEEHVPHWIDQGLDYHKRKAADPTGVSSEEDVRRLEEAWLQPAARSLEDMYGQSQTDSDLLGAVGQIPEMRDRLQELGVTQVRDGRMEEEQEREVSHELEEQRQVERPEKIKPAQHRLDELLRCFVKRGIVPSTQTALFPLMTPLLAQLEKLSPGHPWLRGIFCTRDFMITTHDGRERSEFTSYLRSVQWILSHKRRDGSMLFVVLSPFEANELLPDIRTQEVADRSIADVVLTT</sequence>
<feature type="domain" description="DUF6606" evidence="10">
    <location>
        <begin position="17"/>
        <end position="274"/>
    </location>
</feature>
<evidence type="ECO:0000256" key="5">
    <source>
        <dbReference type="ARBA" id="ARBA00022801"/>
    </source>
</evidence>
<dbReference type="Pfam" id="PF20255">
    <property type="entry name" value="DUF6606"/>
    <property type="match status" value="1"/>
</dbReference>
<evidence type="ECO:0000256" key="1">
    <source>
        <dbReference type="ARBA" id="ARBA00000707"/>
    </source>
</evidence>
<gene>
    <name evidence="11" type="ORF">CVT26_016095</name>
</gene>
<dbReference type="InterPro" id="IPR022105">
    <property type="entry name" value="DUF3645"/>
</dbReference>
<feature type="domain" description="DUF3638" evidence="8">
    <location>
        <begin position="2022"/>
        <end position="2244"/>
    </location>
</feature>
<accession>A0A409WAC5</accession>
<feature type="region of interest" description="Disordered" evidence="7">
    <location>
        <begin position="2847"/>
        <end position="2868"/>
    </location>
</feature>
<dbReference type="GO" id="GO:0004843">
    <property type="term" value="F:cysteine-type deubiquitinase activity"/>
    <property type="evidence" value="ECO:0007669"/>
    <property type="project" value="UniProtKB-EC"/>
</dbReference>
<dbReference type="Proteomes" id="UP000284706">
    <property type="component" value="Unassembled WGS sequence"/>
</dbReference>
<name>A0A409WAC5_9AGAR</name>
<dbReference type="InterPro" id="IPR022099">
    <property type="entry name" value="DUF3638"/>
</dbReference>
<keyword evidence="5" id="KW-0378">Hydrolase</keyword>
<keyword evidence="4" id="KW-0833">Ubl conjugation pathway</keyword>
<keyword evidence="3" id="KW-0645">Protease</keyword>
<dbReference type="PANTHER" id="PTHR13367:SF33">
    <property type="entry name" value="P-LOOP CONTAINING NUCLEOSIDE TRIPHOSPHATE HYDROLASE PROTEIN"/>
    <property type="match status" value="1"/>
</dbReference>
<dbReference type="InterPro" id="IPR046541">
    <property type="entry name" value="DUF6606"/>
</dbReference>
<organism evidence="11 12">
    <name type="scientific">Gymnopilus dilepis</name>
    <dbReference type="NCBI Taxonomy" id="231916"/>
    <lineage>
        <taxon>Eukaryota</taxon>
        <taxon>Fungi</taxon>
        <taxon>Dikarya</taxon>
        <taxon>Basidiomycota</taxon>
        <taxon>Agaricomycotina</taxon>
        <taxon>Agaricomycetes</taxon>
        <taxon>Agaricomycetidae</taxon>
        <taxon>Agaricales</taxon>
        <taxon>Agaricineae</taxon>
        <taxon>Hymenogastraceae</taxon>
        <taxon>Gymnopilus</taxon>
    </lineage>
</organism>
<dbReference type="SUPFAM" id="SSF52540">
    <property type="entry name" value="P-loop containing nucleoside triphosphate hydrolases"/>
    <property type="match status" value="1"/>
</dbReference>
<comment type="catalytic activity">
    <reaction evidence="1">
        <text>Thiol-dependent hydrolysis of ester, thioester, amide, peptide and isopeptide bonds formed by the C-terminal Gly of ubiquitin (a 76-residue protein attached to proteins as an intracellular targeting signal).</text>
        <dbReference type="EC" id="3.4.19.12"/>
    </reaction>
</comment>
<evidence type="ECO:0000259" key="8">
    <source>
        <dbReference type="Pfam" id="PF12340"/>
    </source>
</evidence>
<dbReference type="InParanoid" id="A0A409WAC5"/>
<comment type="caution">
    <text evidence="11">The sequence shown here is derived from an EMBL/GenBank/DDBJ whole genome shotgun (WGS) entry which is preliminary data.</text>
</comment>
<dbReference type="GO" id="GO:0006508">
    <property type="term" value="P:proteolysis"/>
    <property type="evidence" value="ECO:0007669"/>
    <property type="project" value="UniProtKB-KW"/>
</dbReference>
<dbReference type="Pfam" id="PF12340">
    <property type="entry name" value="DUF3638"/>
    <property type="match status" value="1"/>
</dbReference>
<evidence type="ECO:0000313" key="11">
    <source>
        <dbReference type="EMBL" id="PPQ75463.1"/>
    </source>
</evidence>
<evidence type="ECO:0000256" key="2">
    <source>
        <dbReference type="ARBA" id="ARBA00012759"/>
    </source>
</evidence>
<evidence type="ECO:0000259" key="10">
    <source>
        <dbReference type="Pfam" id="PF20255"/>
    </source>
</evidence>
<evidence type="ECO:0000256" key="3">
    <source>
        <dbReference type="ARBA" id="ARBA00022670"/>
    </source>
</evidence>
<evidence type="ECO:0000256" key="4">
    <source>
        <dbReference type="ARBA" id="ARBA00022786"/>
    </source>
</evidence>
<evidence type="ECO:0000256" key="7">
    <source>
        <dbReference type="SAM" id="MobiDB-lite"/>
    </source>
</evidence>
<proteinExistence type="predicted"/>
<dbReference type="EMBL" id="NHYE01005257">
    <property type="protein sequence ID" value="PPQ75463.1"/>
    <property type="molecule type" value="Genomic_DNA"/>
</dbReference>
<dbReference type="STRING" id="231916.A0A409WAC5"/>